<dbReference type="Proteomes" id="UP000434580">
    <property type="component" value="Unassembled WGS sequence"/>
</dbReference>
<dbReference type="EMBL" id="CACSIO010000012">
    <property type="protein sequence ID" value="CAA0104925.1"/>
    <property type="molecule type" value="Genomic_DNA"/>
</dbReference>
<dbReference type="Pfam" id="PF02082">
    <property type="entry name" value="Rrf2"/>
    <property type="match status" value="1"/>
</dbReference>
<dbReference type="InterPro" id="IPR000944">
    <property type="entry name" value="Tscrpt_reg_Rrf2"/>
</dbReference>
<organism evidence="2 3">
    <name type="scientific">BD1-7 clade bacterium</name>
    <dbReference type="NCBI Taxonomy" id="2029982"/>
    <lineage>
        <taxon>Bacteria</taxon>
        <taxon>Pseudomonadati</taxon>
        <taxon>Pseudomonadota</taxon>
        <taxon>Gammaproteobacteria</taxon>
        <taxon>Cellvibrionales</taxon>
        <taxon>Spongiibacteraceae</taxon>
        <taxon>BD1-7 clade</taxon>
    </lineage>
</organism>
<evidence type="ECO:0000313" key="3">
    <source>
        <dbReference type="Proteomes" id="UP000434580"/>
    </source>
</evidence>
<dbReference type="InterPro" id="IPR036390">
    <property type="entry name" value="WH_DNA-bd_sf"/>
</dbReference>
<dbReference type="OrthoDB" id="9800506at2"/>
<evidence type="ECO:0000313" key="1">
    <source>
        <dbReference type="EMBL" id="CAA0104925.1"/>
    </source>
</evidence>
<gene>
    <name evidence="2" type="primary">ywnA</name>
    <name evidence="2" type="ORF">DPBNPPHM_01308</name>
    <name evidence="1" type="ORF">OPDIPICF_00903</name>
</gene>
<dbReference type="EMBL" id="CACSII010000016">
    <property type="protein sequence ID" value="CAA0109677.1"/>
    <property type="molecule type" value="Genomic_DNA"/>
</dbReference>
<dbReference type="GO" id="GO:0005829">
    <property type="term" value="C:cytosol"/>
    <property type="evidence" value="ECO:0007669"/>
    <property type="project" value="TreeGrafter"/>
</dbReference>
<dbReference type="GO" id="GO:0003700">
    <property type="term" value="F:DNA-binding transcription factor activity"/>
    <property type="evidence" value="ECO:0007669"/>
    <property type="project" value="TreeGrafter"/>
</dbReference>
<dbReference type="AlphaFoldDB" id="A0A5S9PX22"/>
<dbReference type="PROSITE" id="PS51197">
    <property type="entry name" value="HTH_RRF2_2"/>
    <property type="match status" value="1"/>
</dbReference>
<dbReference type="Proteomes" id="UP000441399">
    <property type="component" value="Unassembled WGS sequence"/>
</dbReference>
<dbReference type="PANTHER" id="PTHR33221:SF15">
    <property type="entry name" value="HTH-TYPE TRANSCRIPTIONAL REGULATOR YWGB-RELATED"/>
    <property type="match status" value="1"/>
</dbReference>
<accession>A0A5S9PX22</accession>
<keyword evidence="4" id="KW-1185">Reference proteome</keyword>
<dbReference type="PANTHER" id="PTHR33221">
    <property type="entry name" value="WINGED HELIX-TURN-HELIX TRANSCRIPTIONAL REGULATOR, RRF2 FAMILY"/>
    <property type="match status" value="1"/>
</dbReference>
<evidence type="ECO:0000313" key="2">
    <source>
        <dbReference type="EMBL" id="CAA0109677.1"/>
    </source>
</evidence>
<evidence type="ECO:0000313" key="4">
    <source>
        <dbReference type="Proteomes" id="UP000441399"/>
    </source>
</evidence>
<dbReference type="InterPro" id="IPR036388">
    <property type="entry name" value="WH-like_DNA-bd_sf"/>
</dbReference>
<sequence>MRKDSRLSRILHILAHMEGNDEPITSTQIADMLSTNPVVVRRIMGLLKESGYVQVSKGRNGGWALMCPLNKITLLDIHQLLGETSLFTIGLTDEHSNCPIENSINYVLETAMTDAEALLLNRFGEITLDMLVKRSH</sequence>
<protein>
    <submittedName>
        <fullName evidence="2">HTH-type transcriptional regulator YwnA</fullName>
    </submittedName>
</protein>
<proteinExistence type="predicted"/>
<reference evidence="3 4" key="1">
    <citation type="submission" date="2019-11" db="EMBL/GenBank/DDBJ databases">
        <authorList>
            <person name="Holert J."/>
        </authorList>
    </citation>
    <scope>NUCLEOTIDE SEQUENCE [LARGE SCALE GENOMIC DNA]</scope>
    <source>
        <strain evidence="2">BC5_2</strain>
        <strain evidence="1">SB11_3</strain>
    </source>
</reference>
<dbReference type="Gene3D" id="1.10.10.10">
    <property type="entry name" value="Winged helix-like DNA-binding domain superfamily/Winged helix DNA-binding domain"/>
    <property type="match status" value="1"/>
</dbReference>
<name>A0A5S9PX22_9GAMM</name>
<dbReference type="SUPFAM" id="SSF46785">
    <property type="entry name" value="Winged helix' DNA-binding domain"/>
    <property type="match status" value="1"/>
</dbReference>